<sequence>MKKSLPPLNWFRAFEASARRLSFTAAAEELAMTQSAVSQQIRALETRLGAVLFIRQARGLALTDDGRKLLPKVEAALETLSAATAQFGLVAEGDHLTIASSVSMIDWVIGPALPEFLADRPEVSLRLLSTIWPDDFTAAQADLQIFFGTRKQAGPRARALTPNRLIALKSPQLDGGVAALPLIESVGTSDGWSGWGQAMGVQGLRPSLFVDTYGAALGLAAQGNGVALVSAVLAGHALASGRLVMADPRSIPAKEGYFLTIQTDTPAAHRFADWLIGLTETRIA</sequence>
<evidence type="ECO:0000313" key="6">
    <source>
        <dbReference type="EMBL" id="NVO24637.1"/>
    </source>
</evidence>
<evidence type="ECO:0000256" key="1">
    <source>
        <dbReference type="ARBA" id="ARBA00009437"/>
    </source>
</evidence>
<dbReference type="PANTHER" id="PTHR30537">
    <property type="entry name" value="HTH-TYPE TRANSCRIPTIONAL REGULATOR"/>
    <property type="match status" value="1"/>
</dbReference>
<evidence type="ECO:0000313" key="7">
    <source>
        <dbReference type="Proteomes" id="UP000592216"/>
    </source>
</evidence>
<dbReference type="GO" id="GO:0006351">
    <property type="term" value="P:DNA-templated transcription"/>
    <property type="evidence" value="ECO:0007669"/>
    <property type="project" value="TreeGrafter"/>
</dbReference>
<comment type="similarity">
    <text evidence="1">Belongs to the LysR transcriptional regulatory family.</text>
</comment>
<dbReference type="Pfam" id="PF00126">
    <property type="entry name" value="HTH_1"/>
    <property type="match status" value="1"/>
</dbReference>
<evidence type="ECO:0000259" key="5">
    <source>
        <dbReference type="PROSITE" id="PS50931"/>
    </source>
</evidence>
<dbReference type="InterPro" id="IPR036388">
    <property type="entry name" value="WH-like_DNA-bd_sf"/>
</dbReference>
<dbReference type="InterPro" id="IPR000847">
    <property type="entry name" value="LysR_HTH_N"/>
</dbReference>
<dbReference type="Gene3D" id="3.40.190.10">
    <property type="entry name" value="Periplasmic binding protein-like II"/>
    <property type="match status" value="2"/>
</dbReference>
<dbReference type="GO" id="GO:0003700">
    <property type="term" value="F:DNA-binding transcription factor activity"/>
    <property type="evidence" value="ECO:0007669"/>
    <property type="project" value="InterPro"/>
</dbReference>
<keyword evidence="4" id="KW-0804">Transcription</keyword>
<proteinExistence type="inferred from homology"/>
<dbReference type="PANTHER" id="PTHR30537:SF79">
    <property type="entry name" value="TRANSCRIPTIONAL REGULATOR-RELATED"/>
    <property type="match status" value="1"/>
</dbReference>
<organism evidence="6 7">
    <name type="scientific">Donghicola mangrovi</name>
    <dbReference type="NCBI Taxonomy" id="2729614"/>
    <lineage>
        <taxon>Bacteria</taxon>
        <taxon>Pseudomonadati</taxon>
        <taxon>Pseudomonadota</taxon>
        <taxon>Alphaproteobacteria</taxon>
        <taxon>Rhodobacterales</taxon>
        <taxon>Roseobacteraceae</taxon>
        <taxon>Donghicola</taxon>
    </lineage>
</organism>
<comment type="caution">
    <text evidence="6">The sequence shown here is derived from an EMBL/GenBank/DDBJ whole genome shotgun (WGS) entry which is preliminary data.</text>
</comment>
<dbReference type="Proteomes" id="UP000592216">
    <property type="component" value="Unassembled WGS sequence"/>
</dbReference>
<evidence type="ECO:0000256" key="4">
    <source>
        <dbReference type="ARBA" id="ARBA00023163"/>
    </source>
</evidence>
<dbReference type="Pfam" id="PF03466">
    <property type="entry name" value="LysR_substrate"/>
    <property type="match status" value="1"/>
</dbReference>
<accession>A0A850Q4K3</accession>
<dbReference type="AlphaFoldDB" id="A0A850Q4K3"/>
<gene>
    <name evidence="6" type="ORF">HJ536_14825</name>
</gene>
<name>A0A850Q4K3_9RHOB</name>
<evidence type="ECO:0000256" key="3">
    <source>
        <dbReference type="ARBA" id="ARBA00023125"/>
    </source>
</evidence>
<dbReference type="InterPro" id="IPR036390">
    <property type="entry name" value="WH_DNA-bd_sf"/>
</dbReference>
<keyword evidence="2" id="KW-0805">Transcription regulation</keyword>
<dbReference type="SUPFAM" id="SSF46785">
    <property type="entry name" value="Winged helix' DNA-binding domain"/>
    <property type="match status" value="1"/>
</dbReference>
<dbReference type="InterPro" id="IPR005119">
    <property type="entry name" value="LysR_subst-bd"/>
</dbReference>
<protein>
    <submittedName>
        <fullName evidence="6">LysR family transcriptional regulator</fullName>
    </submittedName>
</protein>
<dbReference type="PROSITE" id="PS50931">
    <property type="entry name" value="HTH_LYSR"/>
    <property type="match status" value="1"/>
</dbReference>
<dbReference type="SUPFAM" id="SSF53850">
    <property type="entry name" value="Periplasmic binding protein-like II"/>
    <property type="match status" value="1"/>
</dbReference>
<keyword evidence="3" id="KW-0238">DNA-binding</keyword>
<dbReference type="PRINTS" id="PR00039">
    <property type="entry name" value="HTHLYSR"/>
</dbReference>
<dbReference type="EMBL" id="JABCJE010000008">
    <property type="protein sequence ID" value="NVO24637.1"/>
    <property type="molecule type" value="Genomic_DNA"/>
</dbReference>
<dbReference type="FunFam" id="1.10.10.10:FF:000001">
    <property type="entry name" value="LysR family transcriptional regulator"/>
    <property type="match status" value="1"/>
</dbReference>
<dbReference type="RefSeq" id="WP_177158296.1">
    <property type="nucleotide sequence ID" value="NZ_JABCJE010000008.1"/>
</dbReference>
<dbReference type="GO" id="GO:0043565">
    <property type="term" value="F:sequence-specific DNA binding"/>
    <property type="evidence" value="ECO:0007669"/>
    <property type="project" value="TreeGrafter"/>
</dbReference>
<evidence type="ECO:0000256" key="2">
    <source>
        <dbReference type="ARBA" id="ARBA00023015"/>
    </source>
</evidence>
<feature type="domain" description="HTH lysR-type" evidence="5">
    <location>
        <begin position="6"/>
        <end position="63"/>
    </location>
</feature>
<reference evidence="6 7" key="1">
    <citation type="submission" date="2020-04" db="EMBL/GenBank/DDBJ databases">
        <title>Donghicola sp., a member of the Rhodobacteraceae family isolated from mangrove forest in Thailand.</title>
        <authorList>
            <person name="Charoenyingcharoen P."/>
            <person name="Yukphan P."/>
        </authorList>
    </citation>
    <scope>NUCLEOTIDE SEQUENCE [LARGE SCALE GENOMIC DNA]</scope>
    <source>
        <strain evidence="6 7">B5-SW-15</strain>
    </source>
</reference>
<dbReference type="Gene3D" id="1.10.10.10">
    <property type="entry name" value="Winged helix-like DNA-binding domain superfamily/Winged helix DNA-binding domain"/>
    <property type="match status" value="1"/>
</dbReference>
<dbReference type="InterPro" id="IPR058163">
    <property type="entry name" value="LysR-type_TF_proteobact-type"/>
</dbReference>